<gene>
    <name evidence="1" type="primary">GLEAN_11957</name>
    <name evidence="1" type="ORF">TcasGA2_TC011957</name>
</gene>
<reference evidence="1 2" key="1">
    <citation type="journal article" date="2008" name="Nature">
        <title>The genome of the model beetle and pest Tribolium castaneum.</title>
        <authorList>
            <consortium name="Tribolium Genome Sequencing Consortium"/>
            <person name="Richards S."/>
            <person name="Gibbs R.A."/>
            <person name="Weinstock G.M."/>
            <person name="Brown S.J."/>
            <person name="Denell R."/>
            <person name="Beeman R.W."/>
            <person name="Gibbs R."/>
            <person name="Beeman R.W."/>
            <person name="Brown S.J."/>
            <person name="Bucher G."/>
            <person name="Friedrich M."/>
            <person name="Grimmelikhuijzen C.J."/>
            <person name="Klingler M."/>
            <person name="Lorenzen M."/>
            <person name="Richards S."/>
            <person name="Roth S."/>
            <person name="Schroder R."/>
            <person name="Tautz D."/>
            <person name="Zdobnov E.M."/>
            <person name="Muzny D."/>
            <person name="Gibbs R.A."/>
            <person name="Weinstock G.M."/>
            <person name="Attaway T."/>
            <person name="Bell S."/>
            <person name="Buhay C.J."/>
            <person name="Chandrabose M.N."/>
            <person name="Chavez D."/>
            <person name="Clerk-Blankenburg K.P."/>
            <person name="Cree A."/>
            <person name="Dao M."/>
            <person name="Davis C."/>
            <person name="Chacko J."/>
            <person name="Dinh H."/>
            <person name="Dugan-Rocha S."/>
            <person name="Fowler G."/>
            <person name="Garner T.T."/>
            <person name="Garnes J."/>
            <person name="Gnirke A."/>
            <person name="Hawes A."/>
            <person name="Hernandez J."/>
            <person name="Hines S."/>
            <person name="Holder M."/>
            <person name="Hume J."/>
            <person name="Jhangiani S.N."/>
            <person name="Joshi V."/>
            <person name="Khan Z.M."/>
            <person name="Jackson L."/>
            <person name="Kovar C."/>
            <person name="Kowis A."/>
            <person name="Lee S."/>
            <person name="Lewis L.R."/>
            <person name="Margolis J."/>
            <person name="Morgan M."/>
            <person name="Nazareth L.V."/>
            <person name="Nguyen N."/>
            <person name="Okwuonu G."/>
            <person name="Parker D."/>
            <person name="Richards S."/>
            <person name="Ruiz S.J."/>
            <person name="Santibanez J."/>
            <person name="Savard J."/>
            <person name="Scherer S.E."/>
            <person name="Schneider B."/>
            <person name="Sodergren E."/>
            <person name="Tautz D."/>
            <person name="Vattahil S."/>
            <person name="Villasana D."/>
            <person name="White C.S."/>
            <person name="Wright R."/>
            <person name="Park Y."/>
            <person name="Beeman R.W."/>
            <person name="Lord J."/>
            <person name="Oppert B."/>
            <person name="Lorenzen M."/>
            <person name="Brown S."/>
            <person name="Wang L."/>
            <person name="Savard J."/>
            <person name="Tautz D."/>
            <person name="Richards S."/>
            <person name="Weinstock G."/>
            <person name="Gibbs R.A."/>
            <person name="Liu Y."/>
            <person name="Worley K."/>
            <person name="Weinstock G."/>
            <person name="Elsik C.G."/>
            <person name="Reese J.T."/>
            <person name="Elhaik E."/>
            <person name="Landan G."/>
            <person name="Graur D."/>
            <person name="Arensburger P."/>
            <person name="Atkinson P."/>
            <person name="Beeman R.W."/>
            <person name="Beidler J."/>
            <person name="Brown S.J."/>
            <person name="Demuth J.P."/>
            <person name="Drury D.W."/>
            <person name="Du Y.Z."/>
            <person name="Fujiwara H."/>
            <person name="Lorenzen M."/>
            <person name="Maselli V."/>
            <person name="Osanai M."/>
            <person name="Park Y."/>
            <person name="Robertson H.M."/>
            <person name="Tu Z."/>
            <person name="Wang J.J."/>
            <person name="Wang S."/>
            <person name="Richards S."/>
            <person name="Song H."/>
            <person name="Zhang L."/>
            <person name="Sodergren E."/>
            <person name="Werner D."/>
            <person name="Stanke M."/>
            <person name="Morgenstern B."/>
            <person name="Solovyev V."/>
            <person name="Kosarev P."/>
            <person name="Brown G."/>
            <person name="Chen H.C."/>
            <person name="Ermolaeva O."/>
            <person name="Hlavina W."/>
            <person name="Kapustin Y."/>
            <person name="Kiryutin B."/>
            <person name="Kitts P."/>
            <person name="Maglott D."/>
            <person name="Pruitt K."/>
            <person name="Sapojnikov V."/>
            <person name="Souvorov A."/>
            <person name="Mackey A.J."/>
            <person name="Waterhouse R.M."/>
            <person name="Wyder S."/>
            <person name="Zdobnov E.M."/>
            <person name="Zdobnov E.M."/>
            <person name="Wyder S."/>
            <person name="Kriventseva E.V."/>
            <person name="Kadowaki T."/>
            <person name="Bork P."/>
            <person name="Aranda M."/>
            <person name="Bao R."/>
            <person name="Beermann A."/>
            <person name="Berns N."/>
            <person name="Bolognesi R."/>
            <person name="Bonneton F."/>
            <person name="Bopp D."/>
            <person name="Brown S.J."/>
            <person name="Bucher G."/>
            <person name="Butts T."/>
            <person name="Chaumot A."/>
            <person name="Denell R.E."/>
            <person name="Ferrier D.E."/>
            <person name="Friedrich M."/>
            <person name="Gordon C.M."/>
            <person name="Jindra M."/>
            <person name="Klingler M."/>
            <person name="Lan Q."/>
            <person name="Lattorff H.M."/>
            <person name="Laudet V."/>
            <person name="von Levetsow C."/>
            <person name="Liu Z."/>
            <person name="Lutz R."/>
            <person name="Lynch J.A."/>
            <person name="da Fonseca R.N."/>
            <person name="Posnien N."/>
            <person name="Reuter R."/>
            <person name="Roth S."/>
            <person name="Savard J."/>
            <person name="Schinko J.B."/>
            <person name="Schmitt C."/>
            <person name="Schoppmeier M."/>
            <person name="Schroder R."/>
            <person name="Shippy T.D."/>
            <person name="Simonnet F."/>
            <person name="Marques-Souza H."/>
            <person name="Tautz D."/>
            <person name="Tomoyasu Y."/>
            <person name="Trauner J."/>
            <person name="Van der Zee M."/>
            <person name="Vervoort M."/>
            <person name="Wittkopp N."/>
            <person name="Wimmer E.A."/>
            <person name="Yang X."/>
            <person name="Jones A.K."/>
            <person name="Sattelle D.B."/>
            <person name="Ebert P.R."/>
            <person name="Nelson D."/>
            <person name="Scott J.G."/>
            <person name="Beeman R.W."/>
            <person name="Muthukrishnan S."/>
            <person name="Kramer K.J."/>
            <person name="Arakane Y."/>
            <person name="Beeman R.W."/>
            <person name="Zhu Q."/>
            <person name="Hogenkamp D."/>
            <person name="Dixit R."/>
            <person name="Oppert B."/>
            <person name="Jiang H."/>
            <person name="Zou Z."/>
            <person name="Marshall J."/>
            <person name="Elpidina E."/>
            <person name="Vinokurov K."/>
            <person name="Oppert C."/>
            <person name="Zou Z."/>
            <person name="Evans J."/>
            <person name="Lu Z."/>
            <person name="Zhao P."/>
            <person name="Sumathipala N."/>
            <person name="Altincicek B."/>
            <person name="Vilcinskas A."/>
            <person name="Williams M."/>
            <person name="Hultmark D."/>
            <person name="Hetru C."/>
            <person name="Jiang H."/>
            <person name="Grimmelikhuijzen C.J."/>
            <person name="Hauser F."/>
            <person name="Cazzamali G."/>
            <person name="Williamson M."/>
            <person name="Park Y."/>
            <person name="Li B."/>
            <person name="Tanaka Y."/>
            <person name="Predel R."/>
            <person name="Neupert S."/>
            <person name="Schachtner J."/>
            <person name="Verleyen P."/>
            <person name="Raible F."/>
            <person name="Bork P."/>
            <person name="Friedrich M."/>
            <person name="Walden K.K."/>
            <person name="Robertson H.M."/>
            <person name="Angeli S."/>
            <person name="Foret S."/>
            <person name="Bucher G."/>
            <person name="Schuetz S."/>
            <person name="Maleszka R."/>
            <person name="Wimmer E.A."/>
            <person name="Beeman R.W."/>
            <person name="Lorenzen M."/>
            <person name="Tomoyasu Y."/>
            <person name="Miller S.C."/>
            <person name="Grossmann D."/>
            <person name="Bucher G."/>
        </authorList>
    </citation>
    <scope>NUCLEOTIDE SEQUENCE [LARGE SCALE GENOMIC DNA]</scope>
    <source>
        <strain evidence="1 2">Georgia GA2</strain>
    </source>
</reference>
<dbReference type="Proteomes" id="UP000007266">
    <property type="component" value="Linkage group 9"/>
</dbReference>
<dbReference type="InParanoid" id="D6X309"/>
<evidence type="ECO:0000313" key="1">
    <source>
        <dbReference type="EMBL" id="EFA09812.1"/>
    </source>
</evidence>
<protein>
    <submittedName>
        <fullName evidence="1">Uncharacterized protein</fullName>
    </submittedName>
</protein>
<dbReference type="HOGENOM" id="CLU_1429771_0_0_1"/>
<organism evidence="1 2">
    <name type="scientific">Tribolium castaneum</name>
    <name type="common">Red flour beetle</name>
    <dbReference type="NCBI Taxonomy" id="7070"/>
    <lineage>
        <taxon>Eukaryota</taxon>
        <taxon>Metazoa</taxon>
        <taxon>Ecdysozoa</taxon>
        <taxon>Arthropoda</taxon>
        <taxon>Hexapoda</taxon>
        <taxon>Insecta</taxon>
        <taxon>Pterygota</taxon>
        <taxon>Neoptera</taxon>
        <taxon>Endopterygota</taxon>
        <taxon>Coleoptera</taxon>
        <taxon>Polyphaga</taxon>
        <taxon>Cucujiformia</taxon>
        <taxon>Tenebrionidae</taxon>
        <taxon>Tenebrionidae incertae sedis</taxon>
        <taxon>Tribolium</taxon>
    </lineage>
</organism>
<evidence type="ECO:0000313" key="2">
    <source>
        <dbReference type="Proteomes" id="UP000007266"/>
    </source>
</evidence>
<accession>D6X309</accession>
<sequence>MQVMRLFSDYWAGKLNKISVFAHSFILIQPCDEISKLNYMILYSNKLPEEISGTTAKMSNNSNTLRDRNLKRLELSGKYMDIFENSFSWEAKDDDEIPKSARLLVKFKYVGTGPKNKGQNVYRTIIFVYNNFEVQNALGLYYTKSHRGRISDNGGMVEAQRSIGRLIAPPREVTERDNARRKYAKYFKIR</sequence>
<reference evidence="1 2" key="2">
    <citation type="journal article" date="2010" name="Nucleic Acids Res.">
        <title>BeetleBase in 2010: revisions to provide comprehensive genomic information for Tribolium castaneum.</title>
        <authorList>
            <person name="Kim H.S."/>
            <person name="Murphy T."/>
            <person name="Xia J."/>
            <person name="Caragea D."/>
            <person name="Park Y."/>
            <person name="Beeman R.W."/>
            <person name="Lorenzen M.D."/>
            <person name="Butcher S."/>
            <person name="Manak J.R."/>
            <person name="Brown S.J."/>
        </authorList>
    </citation>
    <scope>GENOME REANNOTATION</scope>
    <source>
        <strain evidence="1 2">Georgia GA2</strain>
    </source>
</reference>
<dbReference type="AlphaFoldDB" id="D6X309"/>
<keyword evidence="2" id="KW-1185">Reference proteome</keyword>
<name>D6X309_TRICA</name>
<dbReference type="EMBL" id="KQ971372">
    <property type="protein sequence ID" value="EFA09812.1"/>
    <property type="molecule type" value="Genomic_DNA"/>
</dbReference>
<proteinExistence type="predicted"/>